<evidence type="ECO:0000313" key="11">
    <source>
        <dbReference type="Proteomes" id="UP000077051"/>
    </source>
</evidence>
<feature type="transmembrane region" description="Helical" evidence="9">
    <location>
        <begin position="137"/>
        <end position="156"/>
    </location>
</feature>
<accession>A0A168MIR2</accession>
<evidence type="ECO:0000256" key="1">
    <source>
        <dbReference type="ARBA" id="ARBA00004141"/>
    </source>
</evidence>
<dbReference type="NCBIfam" id="TIGR00728">
    <property type="entry name" value="OPT_sfam"/>
    <property type="match status" value="1"/>
</dbReference>
<dbReference type="VEuPathDB" id="FungiDB:MUCCIDRAFT_108846"/>
<feature type="transmembrane region" description="Helical" evidence="9">
    <location>
        <begin position="636"/>
        <end position="654"/>
    </location>
</feature>
<evidence type="ECO:0000256" key="7">
    <source>
        <dbReference type="ARBA" id="ARBA00022989"/>
    </source>
</evidence>
<dbReference type="GO" id="GO:0016020">
    <property type="term" value="C:membrane"/>
    <property type="evidence" value="ECO:0007669"/>
    <property type="project" value="UniProtKB-SubCell"/>
</dbReference>
<evidence type="ECO:0000256" key="5">
    <source>
        <dbReference type="ARBA" id="ARBA00022856"/>
    </source>
</evidence>
<dbReference type="InterPro" id="IPR004648">
    <property type="entry name" value="Oligpept_transpt"/>
</dbReference>
<dbReference type="InterPro" id="IPR004813">
    <property type="entry name" value="OPT"/>
</dbReference>
<keyword evidence="5" id="KW-0571">Peptide transport</keyword>
<feature type="transmembrane region" description="Helical" evidence="9">
    <location>
        <begin position="168"/>
        <end position="185"/>
    </location>
</feature>
<reference evidence="10 11" key="1">
    <citation type="submission" date="2015-06" db="EMBL/GenBank/DDBJ databases">
        <title>Expansion of signal transduction pathways in fungi by whole-genome duplication.</title>
        <authorList>
            <consortium name="DOE Joint Genome Institute"/>
            <person name="Corrochano L.M."/>
            <person name="Kuo A."/>
            <person name="Marcet-Houben M."/>
            <person name="Polaino S."/>
            <person name="Salamov A."/>
            <person name="Villalobos J.M."/>
            <person name="Alvarez M.I."/>
            <person name="Avalos J."/>
            <person name="Benito E.P."/>
            <person name="Benoit I."/>
            <person name="Burger G."/>
            <person name="Camino L.P."/>
            <person name="Canovas D."/>
            <person name="Cerda-Olmedo E."/>
            <person name="Cheng J.-F."/>
            <person name="Dominguez A."/>
            <person name="Elias M."/>
            <person name="Eslava A.P."/>
            <person name="Glaser F."/>
            <person name="Grimwood J."/>
            <person name="Gutierrez G."/>
            <person name="Heitman J."/>
            <person name="Henrissat B."/>
            <person name="Iturriaga E.A."/>
            <person name="Lang B.F."/>
            <person name="Lavin J.L."/>
            <person name="Lee S."/>
            <person name="Li W."/>
            <person name="Lindquist E."/>
            <person name="Lopez-Garcia S."/>
            <person name="Luque E.M."/>
            <person name="Marcos A.T."/>
            <person name="Martin J."/>
            <person name="Mccluskey K."/>
            <person name="Medina H.R."/>
            <person name="Miralles-Duran A."/>
            <person name="Miyazaki A."/>
            <person name="Munoz-Torres E."/>
            <person name="Oguiza J.A."/>
            <person name="Ohm R."/>
            <person name="Olmedo M."/>
            <person name="Orejas M."/>
            <person name="Ortiz-Castellanos L."/>
            <person name="Pisabarro A.G."/>
            <person name="Rodriguez-Romero J."/>
            <person name="Ruiz-Herrera J."/>
            <person name="Ruiz-Vazquez R."/>
            <person name="Sanz C."/>
            <person name="Schackwitz W."/>
            <person name="Schmutz J."/>
            <person name="Shahriari M."/>
            <person name="Shelest E."/>
            <person name="Silva-Franco F."/>
            <person name="Soanes D."/>
            <person name="Syed K."/>
            <person name="Tagua V.G."/>
            <person name="Talbot N.J."/>
            <person name="Thon M."/>
            <person name="De Vries R.P."/>
            <person name="Wiebenga A."/>
            <person name="Yadav J.S."/>
            <person name="Braun E.L."/>
            <person name="Baker S."/>
            <person name="Garre V."/>
            <person name="Horwitz B."/>
            <person name="Torres-Martinez S."/>
            <person name="Idnurm A."/>
            <person name="Herrera-Estrella A."/>
            <person name="Gabaldon T."/>
            <person name="Grigoriev I.V."/>
        </authorList>
    </citation>
    <scope>NUCLEOTIDE SEQUENCE [LARGE SCALE GENOMIC DNA]</scope>
    <source>
        <strain evidence="10 11">CBS 277.49</strain>
    </source>
</reference>
<evidence type="ECO:0000256" key="6">
    <source>
        <dbReference type="ARBA" id="ARBA00022927"/>
    </source>
</evidence>
<dbReference type="GO" id="GO:0015031">
    <property type="term" value="P:protein transport"/>
    <property type="evidence" value="ECO:0007669"/>
    <property type="project" value="UniProtKB-KW"/>
</dbReference>
<evidence type="ECO:0000256" key="8">
    <source>
        <dbReference type="ARBA" id="ARBA00023136"/>
    </source>
</evidence>
<dbReference type="OrthoDB" id="9986677at2759"/>
<feature type="transmembrane region" description="Helical" evidence="9">
    <location>
        <begin position="481"/>
        <end position="502"/>
    </location>
</feature>
<comment type="similarity">
    <text evidence="2">Belongs to the oligopeptide OPT transporter family.</text>
</comment>
<dbReference type="EMBL" id="AMYB01000003">
    <property type="protein sequence ID" value="OAD05001.1"/>
    <property type="molecule type" value="Genomic_DNA"/>
</dbReference>
<feature type="transmembrane region" description="Helical" evidence="9">
    <location>
        <begin position="514"/>
        <end position="534"/>
    </location>
</feature>
<evidence type="ECO:0000313" key="10">
    <source>
        <dbReference type="EMBL" id="OAD05001.1"/>
    </source>
</evidence>
<dbReference type="PANTHER" id="PTHR22601">
    <property type="entry name" value="ISP4 LIKE PROTEIN"/>
    <property type="match status" value="1"/>
</dbReference>
<keyword evidence="3" id="KW-0813">Transport</keyword>
<comment type="subcellular location">
    <subcellularLocation>
        <location evidence="1">Membrane</location>
        <topology evidence="1">Multi-pass membrane protein</topology>
    </subcellularLocation>
</comment>
<evidence type="ECO:0000256" key="4">
    <source>
        <dbReference type="ARBA" id="ARBA00022692"/>
    </source>
</evidence>
<evidence type="ECO:0000256" key="2">
    <source>
        <dbReference type="ARBA" id="ARBA00008807"/>
    </source>
</evidence>
<organism evidence="10 11">
    <name type="scientific">Mucor lusitanicus CBS 277.49</name>
    <dbReference type="NCBI Taxonomy" id="747725"/>
    <lineage>
        <taxon>Eukaryota</taxon>
        <taxon>Fungi</taxon>
        <taxon>Fungi incertae sedis</taxon>
        <taxon>Mucoromycota</taxon>
        <taxon>Mucoromycotina</taxon>
        <taxon>Mucoromycetes</taxon>
        <taxon>Mucorales</taxon>
        <taxon>Mucorineae</taxon>
        <taxon>Mucoraceae</taxon>
        <taxon>Mucor</taxon>
    </lineage>
</organism>
<evidence type="ECO:0000256" key="3">
    <source>
        <dbReference type="ARBA" id="ARBA00022448"/>
    </source>
</evidence>
<keyword evidence="6" id="KW-0653">Protein transport</keyword>
<name>A0A168MIR2_MUCCL</name>
<feature type="transmembrane region" description="Helical" evidence="9">
    <location>
        <begin position="299"/>
        <end position="321"/>
    </location>
</feature>
<dbReference type="Pfam" id="PF03169">
    <property type="entry name" value="OPT"/>
    <property type="match status" value="1"/>
</dbReference>
<keyword evidence="11" id="KW-1185">Reference proteome</keyword>
<dbReference type="AlphaFoldDB" id="A0A168MIR2"/>
<dbReference type="NCBIfam" id="TIGR00727">
    <property type="entry name" value="ISP4_OPT"/>
    <property type="match status" value="1"/>
</dbReference>
<feature type="transmembrane region" description="Helical" evidence="9">
    <location>
        <begin position="67"/>
        <end position="86"/>
    </location>
</feature>
<protein>
    <recommendedName>
        <fullName evidence="12">OPT family small oligopeptide transporter</fullName>
    </recommendedName>
</protein>
<evidence type="ECO:0008006" key="12">
    <source>
        <dbReference type="Google" id="ProtNLM"/>
    </source>
</evidence>
<feature type="transmembrane region" description="Helical" evidence="9">
    <location>
        <begin position="222"/>
        <end position="240"/>
    </location>
</feature>
<evidence type="ECO:0000256" key="9">
    <source>
        <dbReference type="SAM" id="Phobius"/>
    </source>
</evidence>
<dbReference type="Proteomes" id="UP000077051">
    <property type="component" value="Unassembled WGS sequence"/>
</dbReference>
<gene>
    <name evidence="10" type="ORF">MUCCIDRAFT_108846</name>
</gene>
<feature type="transmembrane region" description="Helical" evidence="9">
    <location>
        <begin position="712"/>
        <end position="735"/>
    </location>
</feature>
<comment type="caution">
    <text evidence="10">The sequence shown here is derived from an EMBL/GenBank/DDBJ whole genome shotgun (WGS) entry which is preliminary data.</text>
</comment>
<sequence>MSKHTAHDEEKSSHVKQIQDIQIENLSLSEKITSDNSITDAYEEEDTDIQIVNELSTMEDDPTLPCFTVRVLVSGVALACLSSSVYQLMSFKPVGLPLTNTFMLMVAYVFCTAWANYLPSGGWLNPGPFNVKEHTCIYVIVSSANTSAYATHILAAQNLYYQDAPGPAGSIFLLLATQMVGYGIAGQLRNFLVYPANMIWPTSLPTVSLLRTLNSGQQESRWRTRFFFIVFGCVFVYEFIPQYMMPILGGISIVCLARNDSVWVQRLFGGLSVNEGLGMFQLSFDWNYLSNLNPLVLPLWVQLNIYAGILLLWIMAPLMYYHNVWHAQSFPFLSNSIFQLLPNGTSVIYPQHKVMTPDNSLNQTALEEVGNPAFSTWGAIQYIIINFAVTASITHIALFHGQDIWTSFKASLQDFKASRRIKKQQQHQDGTVVQPERQYTDVHMRMMAAYKEVPTWWYYVVYFGGMALNVAVAYINKSQLPWWGVVMAIVMSTVLSLPLNMITAITGTGFGLNVFAEMICGFVLPGLPVANMYFKTLGYNTLNQAGAMAIDLKVGHYLKIPPRVVFLNQMLGTLIGCIFNYIVNHSVVNSQREVLLNPTGSNIWNGSTPQTINSAAITWGLLGPLRMFGPGTDYSIVLWAFLIGFMLPVPFWLLHRHYPTFGFKYVNIPMVLIGLTQVPGSATSWITVSFVIIIVSQYYIKRRYRNWFVKYNYLISTALDSGTSLMVFIIAMGLYGGASGVSYPFPVWWGNRADLKYMDHCCANCT</sequence>
<feature type="transmembrane region" description="Helical" evidence="9">
    <location>
        <begin position="98"/>
        <end position="117"/>
    </location>
</feature>
<feature type="transmembrane region" description="Helical" evidence="9">
    <location>
        <begin position="456"/>
        <end position="475"/>
    </location>
</feature>
<dbReference type="GO" id="GO:0035673">
    <property type="term" value="F:oligopeptide transmembrane transporter activity"/>
    <property type="evidence" value="ECO:0007669"/>
    <property type="project" value="InterPro"/>
</dbReference>
<proteinExistence type="inferred from homology"/>
<keyword evidence="4 9" id="KW-0812">Transmembrane</keyword>
<feature type="transmembrane region" description="Helical" evidence="9">
    <location>
        <begin position="682"/>
        <end position="700"/>
    </location>
</feature>
<keyword evidence="7 9" id="KW-1133">Transmembrane helix</keyword>
<keyword evidence="8 9" id="KW-0472">Membrane</keyword>
<feature type="transmembrane region" description="Helical" evidence="9">
    <location>
        <begin position="564"/>
        <end position="583"/>
    </location>
</feature>